<keyword evidence="1" id="KW-0812">Transmembrane</keyword>
<feature type="transmembrane region" description="Helical" evidence="1">
    <location>
        <begin position="9"/>
        <end position="25"/>
    </location>
</feature>
<evidence type="ECO:0000313" key="2">
    <source>
        <dbReference type="EMBL" id="PWJ95241.1"/>
    </source>
</evidence>
<keyword evidence="3" id="KW-1185">Reference proteome</keyword>
<organism evidence="2 3">
    <name type="scientific">Oceanotoga teriensis</name>
    <dbReference type="NCBI Taxonomy" id="515440"/>
    <lineage>
        <taxon>Bacteria</taxon>
        <taxon>Thermotogati</taxon>
        <taxon>Thermotogota</taxon>
        <taxon>Thermotogae</taxon>
        <taxon>Petrotogales</taxon>
        <taxon>Petrotogaceae</taxon>
        <taxon>Oceanotoga</taxon>
    </lineage>
</organism>
<proteinExistence type="predicted"/>
<comment type="caution">
    <text evidence="2">The sequence shown here is derived from an EMBL/GenBank/DDBJ whole genome shotgun (WGS) entry which is preliminary data.</text>
</comment>
<evidence type="ECO:0000313" key="3">
    <source>
        <dbReference type="Proteomes" id="UP000245921"/>
    </source>
</evidence>
<keyword evidence="1" id="KW-1133">Transmembrane helix</keyword>
<dbReference type="EMBL" id="QGGI01000006">
    <property type="protein sequence ID" value="PWJ95241.1"/>
    <property type="molecule type" value="Genomic_DNA"/>
</dbReference>
<keyword evidence="1" id="KW-0472">Membrane</keyword>
<accession>A0AA45HJ08</accession>
<dbReference type="Proteomes" id="UP000245921">
    <property type="component" value="Unassembled WGS sequence"/>
</dbReference>
<gene>
    <name evidence="2" type="ORF">C7380_10648</name>
</gene>
<evidence type="ECO:0000256" key="1">
    <source>
        <dbReference type="SAM" id="Phobius"/>
    </source>
</evidence>
<dbReference type="Gene3D" id="2.60.320.10">
    <property type="entry name" value="N-utilization substance G protein NusG, insert domain"/>
    <property type="match status" value="1"/>
</dbReference>
<reference evidence="2 3" key="1">
    <citation type="submission" date="2018-05" db="EMBL/GenBank/DDBJ databases">
        <title>Genomic Encyclopedia of Type Strains, Phase IV (KMG-IV): sequencing the most valuable type-strain genomes for metagenomic binning, comparative biology and taxonomic classification.</title>
        <authorList>
            <person name="Goeker M."/>
        </authorList>
    </citation>
    <scope>NUCLEOTIDE SEQUENCE [LARGE SCALE GENOMIC DNA]</scope>
    <source>
        <strain evidence="2 3">DSM 24906</strain>
    </source>
</reference>
<dbReference type="RefSeq" id="WP_109604492.1">
    <property type="nucleotide sequence ID" value="NZ_QGGI01000006.1"/>
</dbReference>
<dbReference type="AlphaFoldDB" id="A0AA45HJ08"/>
<dbReference type="Pfam" id="PF07009">
    <property type="entry name" value="NusG_II"/>
    <property type="match status" value="1"/>
</dbReference>
<dbReference type="InterPro" id="IPR038690">
    <property type="entry name" value="NusG_2_sf"/>
</dbReference>
<name>A0AA45HJ08_9BACT</name>
<sequence length="122" mass="13968">MKLINKKDIIIIIGIIIISLVFILINKSDKKIRGADVYIKNEKVMEITKEGTYTLFDENEIPIMKIEYLNQKIRAVESNCPLQICVNMGWVDSPNHEIICIPNKVIIKPIGKDETGVDLLTW</sequence>
<protein>
    <recommendedName>
        <fullName evidence="4">NusG domain-containing protein</fullName>
    </recommendedName>
</protein>
<evidence type="ECO:0008006" key="4">
    <source>
        <dbReference type="Google" id="ProtNLM"/>
    </source>
</evidence>